<dbReference type="Proteomes" id="UP000306585">
    <property type="component" value="Unassembled WGS sequence"/>
</dbReference>
<feature type="transmembrane region" description="Helical" evidence="1">
    <location>
        <begin position="312"/>
        <end position="340"/>
    </location>
</feature>
<comment type="caution">
    <text evidence="2">The sequence shown here is derived from an EMBL/GenBank/DDBJ whole genome shotgun (WGS) entry which is preliminary data.</text>
</comment>
<feature type="transmembrane region" description="Helical" evidence="1">
    <location>
        <begin position="42"/>
        <end position="59"/>
    </location>
</feature>
<evidence type="ECO:0000313" key="3">
    <source>
        <dbReference type="Proteomes" id="UP000306585"/>
    </source>
</evidence>
<dbReference type="EMBL" id="VBRY01000010">
    <property type="protein sequence ID" value="TLS66299.1"/>
    <property type="molecule type" value="Genomic_DNA"/>
</dbReference>
<feature type="transmembrane region" description="Helical" evidence="1">
    <location>
        <begin position="159"/>
        <end position="178"/>
    </location>
</feature>
<evidence type="ECO:0000256" key="1">
    <source>
        <dbReference type="SAM" id="Phobius"/>
    </source>
</evidence>
<name>A0A5R9GMX5_9PROT</name>
<dbReference type="PANTHER" id="PTHR31563:SF10">
    <property type="entry name" value="ION CHANNEL POLLUX-RELATED"/>
    <property type="match status" value="1"/>
</dbReference>
<gene>
    <name evidence="2" type="ORF">FEF65_10825</name>
</gene>
<dbReference type="AlphaFoldDB" id="A0A5R9GMX5"/>
<feature type="transmembrane region" description="Helical" evidence="1">
    <location>
        <begin position="250"/>
        <end position="270"/>
    </location>
</feature>
<dbReference type="PANTHER" id="PTHR31563">
    <property type="entry name" value="ION CHANNEL POLLUX-RELATED"/>
    <property type="match status" value="1"/>
</dbReference>
<dbReference type="Gene3D" id="1.10.287.70">
    <property type="match status" value="1"/>
</dbReference>
<proteinExistence type="predicted"/>
<dbReference type="GO" id="GO:0006811">
    <property type="term" value="P:monoatomic ion transport"/>
    <property type="evidence" value="ECO:0007669"/>
    <property type="project" value="InterPro"/>
</dbReference>
<dbReference type="InterPro" id="IPR044849">
    <property type="entry name" value="CASTOR/POLLUX/SYM8-like"/>
</dbReference>
<keyword evidence="1" id="KW-1133">Transmembrane helix</keyword>
<evidence type="ECO:0008006" key="4">
    <source>
        <dbReference type="Google" id="ProtNLM"/>
    </source>
</evidence>
<keyword evidence="1" id="KW-0812">Transmembrane</keyword>
<keyword evidence="1" id="KW-0472">Membrane</keyword>
<feature type="transmembrane region" description="Helical" evidence="1">
    <location>
        <begin position="190"/>
        <end position="213"/>
    </location>
</feature>
<dbReference type="Gene3D" id="3.40.50.720">
    <property type="entry name" value="NAD(P)-binding Rossmann-like Domain"/>
    <property type="match status" value="1"/>
</dbReference>
<feature type="transmembrane region" description="Helical" evidence="1">
    <location>
        <begin position="79"/>
        <end position="101"/>
    </location>
</feature>
<feature type="transmembrane region" description="Helical" evidence="1">
    <location>
        <begin position="16"/>
        <end position="36"/>
    </location>
</feature>
<reference evidence="2 3" key="1">
    <citation type="journal article" date="2019" name="Appl. Environ. Microbiol.">
        <title>Environmental Evidence and Genomic Insight of Iron-oxidizing Bacteria Preference Towards More Corrosion Resistant Stainless Steel at Higher Salinities.</title>
        <authorList>
            <person name="Garrison C.E."/>
            <person name="Price K.A."/>
            <person name="Field E.K."/>
        </authorList>
    </citation>
    <scope>NUCLEOTIDE SEQUENCE [LARGE SCALE GENOMIC DNA]</scope>
    <source>
        <strain evidence="2 3">P3</strain>
    </source>
</reference>
<organism evidence="2 3">
    <name type="scientific">Mariprofundus erugo</name>
    <dbReference type="NCBI Taxonomy" id="2528639"/>
    <lineage>
        <taxon>Bacteria</taxon>
        <taxon>Pseudomonadati</taxon>
        <taxon>Pseudomonadota</taxon>
        <taxon>Candidatius Mariprofundia</taxon>
        <taxon>Mariprofundales</taxon>
        <taxon>Mariprofundaceae</taxon>
        <taxon>Mariprofundus</taxon>
    </lineage>
</organism>
<evidence type="ECO:0000313" key="2">
    <source>
        <dbReference type="EMBL" id="TLS66299.1"/>
    </source>
</evidence>
<accession>A0A5R9GMX5</accession>
<feature type="transmembrane region" description="Helical" evidence="1">
    <location>
        <begin position="132"/>
        <end position="152"/>
    </location>
</feature>
<sequence length="965" mass="111096">MVITNDRALKYHHLEWVLGHPRFGLLMMALICMSFTHNQMLALTLFVLFTAEIVMRIALLRRKIKLNPYRSSTNRKIEVLLLTIDTIAVASLLVTVLNIHIPAEDLALARLMRGVYLLRSIRFIRYFDLHSAMFSPTYGMFISLVILISFFATDMMLSAIIIFFFIELSVRLIIMRSINFESRRDKITEWAFWWLDLIATIFMLPFITGFGYSSALRMLRLARLLRPWKIIVRNLMEVLREGQFMQEINLIVLFLAILSIGGGVAATLLFTDFDYTLGLYHKPIEHEVLSAIWFAFRLLTDPGNSVIYPGSISLAVFSIFAVILGVFIFSFFIGIGANIVSGLMRRLRNEALQVKNHMVILGWTPASPYIVHQLRIISDRSFARLKVVLLHHEDHPPAELINEKWVTYRQGAIDTSTDLRRINIGSAKQALMMLPEARSEAVSLAHSFYNLMAIRKENQRIKLSIAIPGMDHPRLNTHRHMLQVGWDNHGKYDQPTVILSEADFRATAFCNILRYSDFDQVLQRLMIPELMDESALQLASWNAELRRNENNQWQIPTPDGKYSADIQSIRANMFRRGVILLGIITDDWEIIPIYALDDQYVESLQLHALIGIAISDIALYDEAVFCIRESMSDRTLAMEEEPEAAVMVEDIDSLGLTLVEAEARMKLLVVGWVGSLPLLLKRLLRFYHELDLTILDNLSEEEVNNERTYIERRISDQPGMEELINIKIKPWNFNDMECLREHVKDANHIILSRASSMQDDAYAMISMVLSHIITITKDEEVTPQIFPVMENREQASMLQTELFEFELPADVHVTVPNEFYGIYVAHTSFHMYAVEEESDYQMKRVFRHTLDKLMSDSGENADMGLKIFSVSTPLPEDEMDLFNSLKEAGYIWIGYTLNTVYKQDDQIGDAINTVFPRQKYFSCKRQNQIVINPNGTPYSRRAWLTNRENIVELITIGGDSDVELF</sequence>
<protein>
    <recommendedName>
        <fullName evidence="4">Ion transport domain-containing protein</fullName>
    </recommendedName>
</protein>
<dbReference type="SUPFAM" id="SSF81324">
    <property type="entry name" value="Voltage-gated potassium channels"/>
    <property type="match status" value="1"/>
</dbReference>
<keyword evidence="3" id="KW-1185">Reference proteome</keyword>